<dbReference type="Proteomes" id="UP000646738">
    <property type="component" value="Unassembled WGS sequence"/>
</dbReference>
<dbReference type="EMBL" id="BNEA01000015">
    <property type="protein sequence ID" value="GHI56595.1"/>
    <property type="molecule type" value="Genomic_DNA"/>
</dbReference>
<feature type="region of interest" description="Disordered" evidence="1">
    <location>
        <begin position="28"/>
        <end position="61"/>
    </location>
</feature>
<gene>
    <name evidence="2" type="ORF">Srubr_64410</name>
</gene>
<accession>A0ABQ3RLC2</accession>
<name>A0ABQ3RLC2_STRRR</name>
<evidence type="ECO:0000313" key="2">
    <source>
        <dbReference type="EMBL" id="GHI56595.1"/>
    </source>
</evidence>
<sequence length="61" mass="6267">MLTSDHWFDGTPLWRDLGLLPGPAFDGSFTAPGSGAAAGPPRRTVLGTLYSPVDQPAGGGR</sequence>
<proteinExistence type="predicted"/>
<protein>
    <submittedName>
        <fullName evidence="2">Uncharacterized protein</fullName>
    </submittedName>
</protein>
<evidence type="ECO:0000313" key="3">
    <source>
        <dbReference type="Proteomes" id="UP000646738"/>
    </source>
</evidence>
<reference evidence="3" key="1">
    <citation type="submission" date="2023-07" db="EMBL/GenBank/DDBJ databases">
        <title>Whole genome shotgun sequence of Streptomyces achromogenes subsp. rubradiris NBRC 14000.</title>
        <authorList>
            <person name="Komaki H."/>
            <person name="Tamura T."/>
        </authorList>
    </citation>
    <scope>NUCLEOTIDE SEQUENCE [LARGE SCALE GENOMIC DNA]</scope>
    <source>
        <strain evidence="3">NBRC 14000</strain>
    </source>
</reference>
<feature type="compositionally biased region" description="Low complexity" evidence="1">
    <location>
        <begin position="31"/>
        <end position="41"/>
    </location>
</feature>
<keyword evidence="3" id="KW-1185">Reference proteome</keyword>
<evidence type="ECO:0000256" key="1">
    <source>
        <dbReference type="SAM" id="MobiDB-lite"/>
    </source>
</evidence>
<organism evidence="2 3">
    <name type="scientific">Streptomyces rubradiris</name>
    <name type="common">Streptomyces achromogenes subsp. rubradiris</name>
    <dbReference type="NCBI Taxonomy" id="285531"/>
    <lineage>
        <taxon>Bacteria</taxon>
        <taxon>Bacillati</taxon>
        <taxon>Actinomycetota</taxon>
        <taxon>Actinomycetes</taxon>
        <taxon>Kitasatosporales</taxon>
        <taxon>Streptomycetaceae</taxon>
        <taxon>Streptomyces</taxon>
    </lineage>
</organism>
<comment type="caution">
    <text evidence="2">The sequence shown here is derived from an EMBL/GenBank/DDBJ whole genome shotgun (WGS) entry which is preliminary data.</text>
</comment>